<organism evidence="3 4">
    <name type="scientific">Parablautia intestinalis</name>
    <dbReference type="NCBI Taxonomy" id="2320100"/>
    <lineage>
        <taxon>Bacteria</taxon>
        <taxon>Bacillati</taxon>
        <taxon>Bacillota</taxon>
        <taxon>Clostridia</taxon>
        <taxon>Lachnospirales</taxon>
        <taxon>Lachnospiraceae</taxon>
        <taxon>Parablautia</taxon>
    </lineage>
</organism>
<dbReference type="OrthoDB" id="9773308at2"/>
<reference evidence="3 4" key="1">
    <citation type="submission" date="2018-09" db="EMBL/GenBank/DDBJ databases">
        <title>Murine metabolic-syndrome-specific gut microbial biobank.</title>
        <authorList>
            <person name="Liu C."/>
        </authorList>
    </citation>
    <scope>NUCLEOTIDE SEQUENCE [LARGE SCALE GENOMIC DNA]</scope>
    <source>
        <strain evidence="3 4">0.1xD8-82</strain>
    </source>
</reference>
<dbReference type="InterPro" id="IPR011256">
    <property type="entry name" value="Reg_factor_effector_dom_sf"/>
</dbReference>
<dbReference type="Proteomes" id="UP000280696">
    <property type="component" value="Unassembled WGS sequence"/>
</dbReference>
<gene>
    <name evidence="3" type="ORF">D7V94_17665</name>
</gene>
<evidence type="ECO:0000259" key="2">
    <source>
        <dbReference type="PROSITE" id="PS50937"/>
    </source>
</evidence>
<feature type="domain" description="HTH merR-type" evidence="2">
    <location>
        <begin position="5"/>
        <end position="74"/>
    </location>
</feature>
<sequence>MIQKIYQINEFAALCGVTKHTLYHYDDIGLLKPCLIHENGYRYYSIEQVYKFQIISILKKAGTPLKEIKTYLKRQSPDIFLDVLNNKLLDLEKEAMEINRMCGLLSDTIEVIKQSANIEIGKIQISHCEEEYLITTPIESSSAVSADEKEMLKSISKHIQYCAENSLSSNLHIGEIVLQKNIEAGIFTESYYYNRIKHKAHDKHLFIKPAGLYATLFHRGSYESLYTAYQNVVSSIEELGYSICGNIYEEDVINYFSEQNPERFILKISLHIKQK</sequence>
<dbReference type="Pfam" id="PF13411">
    <property type="entry name" value="MerR_1"/>
    <property type="match status" value="1"/>
</dbReference>
<accession>A0A3A9AD36</accession>
<dbReference type="PROSITE" id="PS50937">
    <property type="entry name" value="HTH_MERR_2"/>
    <property type="match status" value="1"/>
</dbReference>
<evidence type="ECO:0000313" key="4">
    <source>
        <dbReference type="Proteomes" id="UP000280696"/>
    </source>
</evidence>
<dbReference type="InterPro" id="IPR009061">
    <property type="entry name" value="DNA-bd_dom_put_sf"/>
</dbReference>
<dbReference type="SUPFAM" id="SSF55136">
    <property type="entry name" value="Probable bacterial effector-binding domain"/>
    <property type="match status" value="1"/>
</dbReference>
<dbReference type="InterPro" id="IPR047057">
    <property type="entry name" value="MerR_fam"/>
</dbReference>
<protein>
    <submittedName>
        <fullName evidence="3">MerR family transcriptional regulator</fullName>
    </submittedName>
</protein>
<name>A0A3A9AD36_9FIRM</name>
<dbReference type="PANTHER" id="PTHR30204:SF85">
    <property type="entry name" value="MULTIDRUG-EFFLUX TRANSPORTER 2 REGULATOR"/>
    <property type="match status" value="1"/>
</dbReference>
<comment type="caution">
    <text evidence="3">The sequence shown here is derived from an EMBL/GenBank/DDBJ whole genome shotgun (WGS) entry which is preliminary data.</text>
</comment>
<dbReference type="GO" id="GO:0003677">
    <property type="term" value="F:DNA binding"/>
    <property type="evidence" value="ECO:0007669"/>
    <property type="project" value="UniProtKB-KW"/>
</dbReference>
<dbReference type="RefSeq" id="WP_120471626.1">
    <property type="nucleotide sequence ID" value="NZ_RAYQ01000021.1"/>
</dbReference>
<dbReference type="Gene3D" id="1.10.1660.10">
    <property type="match status" value="1"/>
</dbReference>
<dbReference type="Gene3D" id="3.20.80.10">
    <property type="entry name" value="Regulatory factor, effector binding domain"/>
    <property type="match status" value="1"/>
</dbReference>
<dbReference type="AlphaFoldDB" id="A0A3A9AD36"/>
<evidence type="ECO:0000313" key="3">
    <source>
        <dbReference type="EMBL" id="RKI89590.1"/>
    </source>
</evidence>
<dbReference type="InterPro" id="IPR000551">
    <property type="entry name" value="MerR-type_HTH_dom"/>
</dbReference>
<dbReference type="SUPFAM" id="SSF46955">
    <property type="entry name" value="Putative DNA-binding domain"/>
    <property type="match status" value="1"/>
</dbReference>
<keyword evidence="4" id="KW-1185">Reference proteome</keyword>
<dbReference type="PANTHER" id="PTHR30204">
    <property type="entry name" value="REDOX-CYCLING DRUG-SENSING TRANSCRIPTIONAL ACTIVATOR SOXR"/>
    <property type="match status" value="1"/>
</dbReference>
<dbReference type="EMBL" id="RAYQ01000021">
    <property type="protein sequence ID" value="RKI89590.1"/>
    <property type="molecule type" value="Genomic_DNA"/>
</dbReference>
<keyword evidence="1" id="KW-0238">DNA-binding</keyword>
<proteinExistence type="predicted"/>
<evidence type="ECO:0000256" key="1">
    <source>
        <dbReference type="ARBA" id="ARBA00023125"/>
    </source>
</evidence>
<dbReference type="GO" id="GO:0003700">
    <property type="term" value="F:DNA-binding transcription factor activity"/>
    <property type="evidence" value="ECO:0007669"/>
    <property type="project" value="InterPro"/>
</dbReference>
<dbReference type="SMART" id="SM00422">
    <property type="entry name" value="HTH_MERR"/>
    <property type="match status" value="1"/>
</dbReference>